<dbReference type="GO" id="GO:0045735">
    <property type="term" value="F:nutrient reservoir activity"/>
    <property type="evidence" value="ECO:0007669"/>
    <property type="project" value="UniProtKB-KW"/>
</dbReference>
<dbReference type="Gene3D" id="2.20.50.20">
    <property type="entry name" value="Lipovitellin. Chain A, domain 3"/>
    <property type="match status" value="1"/>
</dbReference>
<proteinExistence type="predicted"/>
<dbReference type="InterPro" id="IPR015819">
    <property type="entry name" value="Lipid_transp_b-sht_shell"/>
</dbReference>
<gene>
    <name evidence="5" type="ORF">MEDL_25216</name>
</gene>
<dbReference type="EMBL" id="CAJPWZ010001256">
    <property type="protein sequence ID" value="CAG2211156.1"/>
    <property type="molecule type" value="Genomic_DNA"/>
</dbReference>
<dbReference type="GO" id="GO:0005319">
    <property type="term" value="F:lipid transporter activity"/>
    <property type="evidence" value="ECO:0007669"/>
    <property type="project" value="InterPro"/>
</dbReference>
<dbReference type="AlphaFoldDB" id="A0A8S3RWJ7"/>
<dbReference type="InterPro" id="IPR011030">
    <property type="entry name" value="Lipovitellin_superhlx_dom"/>
</dbReference>
<dbReference type="InterPro" id="IPR050733">
    <property type="entry name" value="Vitellogenin/Apolipophorin"/>
</dbReference>
<keyword evidence="2" id="KW-0325">Glycoprotein</keyword>
<dbReference type="PANTHER" id="PTHR23345:SF15">
    <property type="entry name" value="VITELLOGENIN 1-RELATED"/>
    <property type="match status" value="1"/>
</dbReference>
<name>A0A8S3RWJ7_MYTED</name>
<keyword evidence="6" id="KW-1185">Reference proteome</keyword>
<sequence length="213" mass="24128">MLGTKASLRLMTNLINKKEVCGIEANMWLTTLSFIKDPTKEMLNEVKPLISSEDNEKAMLGVSSLVYAYCKKNECENDVDIASIVVSIEDKIGVGCYVTKTIWASNVVWSSKSFLPRSAMTNITFDLFGRSVNLLEIGGRMEGLEYFLESYFGPNGYFQENDVKEVTKQNIKGISNTKMEDIDRQFDTESDSLKGDLYMRVFEMSYCLQDSQD</sequence>
<evidence type="ECO:0000313" key="5">
    <source>
        <dbReference type="EMBL" id="CAG2211156.1"/>
    </source>
</evidence>
<organism evidence="5 6">
    <name type="scientific">Mytilus edulis</name>
    <name type="common">Blue mussel</name>
    <dbReference type="NCBI Taxonomy" id="6550"/>
    <lineage>
        <taxon>Eukaryota</taxon>
        <taxon>Metazoa</taxon>
        <taxon>Spiralia</taxon>
        <taxon>Lophotrochozoa</taxon>
        <taxon>Mollusca</taxon>
        <taxon>Bivalvia</taxon>
        <taxon>Autobranchia</taxon>
        <taxon>Pteriomorphia</taxon>
        <taxon>Mytilida</taxon>
        <taxon>Mytiloidea</taxon>
        <taxon>Mytilidae</taxon>
        <taxon>Mytilinae</taxon>
        <taxon>Mytilus</taxon>
    </lineage>
</organism>
<dbReference type="SUPFAM" id="SSF48431">
    <property type="entry name" value="Lipovitellin-phosvitin complex, superhelical domain"/>
    <property type="match status" value="1"/>
</dbReference>
<evidence type="ECO:0000256" key="1">
    <source>
        <dbReference type="ARBA" id="ARBA00023157"/>
    </source>
</evidence>
<dbReference type="Pfam" id="PF09172">
    <property type="entry name" value="Vit_open_b-sht"/>
    <property type="match status" value="1"/>
</dbReference>
<dbReference type="Gene3D" id="1.25.10.20">
    <property type="entry name" value="Vitellinogen, superhelical"/>
    <property type="match status" value="1"/>
</dbReference>
<evidence type="ECO:0000259" key="3">
    <source>
        <dbReference type="Pfam" id="PF01347"/>
    </source>
</evidence>
<feature type="domain" description="Vitellogenin" evidence="3">
    <location>
        <begin position="2"/>
        <end position="91"/>
    </location>
</feature>
<dbReference type="Proteomes" id="UP000683360">
    <property type="component" value="Unassembled WGS sequence"/>
</dbReference>
<reference evidence="5" key="1">
    <citation type="submission" date="2021-03" db="EMBL/GenBank/DDBJ databases">
        <authorList>
            <person name="Bekaert M."/>
        </authorList>
    </citation>
    <scope>NUCLEOTIDE SEQUENCE</scope>
</reference>
<dbReference type="SUPFAM" id="SSF56968">
    <property type="entry name" value="Lipovitellin-phosvitin complex, beta-sheet shell regions"/>
    <property type="match status" value="1"/>
</dbReference>
<feature type="domain" description="Vitellinogen open beta-sheet" evidence="4">
    <location>
        <begin position="104"/>
        <end position="205"/>
    </location>
</feature>
<dbReference type="Pfam" id="PF01347">
    <property type="entry name" value="Vitellogenin_N"/>
    <property type="match status" value="1"/>
</dbReference>
<evidence type="ECO:0000259" key="4">
    <source>
        <dbReference type="Pfam" id="PF09172"/>
    </source>
</evidence>
<dbReference type="InterPro" id="IPR015255">
    <property type="entry name" value="Vitellinogen_open_b-sht"/>
</dbReference>
<protein>
    <submittedName>
        <fullName evidence="5">Uncharacterized protein</fullName>
    </submittedName>
</protein>
<evidence type="ECO:0000313" key="6">
    <source>
        <dbReference type="Proteomes" id="UP000683360"/>
    </source>
</evidence>
<keyword evidence="1" id="KW-1015">Disulfide bond</keyword>
<comment type="caution">
    <text evidence="5">The sequence shown here is derived from an EMBL/GenBank/DDBJ whole genome shotgun (WGS) entry which is preliminary data.</text>
</comment>
<dbReference type="PANTHER" id="PTHR23345">
    <property type="entry name" value="VITELLOGENIN-RELATED"/>
    <property type="match status" value="1"/>
</dbReference>
<accession>A0A8S3RWJ7</accession>
<dbReference type="OrthoDB" id="6484170at2759"/>
<evidence type="ECO:0000256" key="2">
    <source>
        <dbReference type="ARBA" id="ARBA00023180"/>
    </source>
</evidence>
<dbReference type="InterPro" id="IPR001747">
    <property type="entry name" value="Vitellogenin_N"/>
</dbReference>
<dbReference type="InterPro" id="IPR015817">
    <property type="entry name" value="Vitellinogen_open_b-sht_sub1"/>
</dbReference>